<protein>
    <recommendedName>
        <fullName evidence="2">Carbohydrate-binding/sugar hydrolysis domain-containing protein</fullName>
    </recommendedName>
</protein>
<evidence type="ECO:0000259" key="2">
    <source>
        <dbReference type="SMART" id="SM00722"/>
    </source>
</evidence>
<dbReference type="EMBL" id="UWOC01000202">
    <property type="protein sequence ID" value="VCU11469.1"/>
    <property type="molecule type" value="Genomic_DNA"/>
</dbReference>
<dbReference type="Gene3D" id="2.160.20.10">
    <property type="entry name" value="Single-stranded right-handed beta-helix, Pectin lyase-like"/>
    <property type="match status" value="1"/>
</dbReference>
<dbReference type="InterPro" id="IPR007742">
    <property type="entry name" value="NosD_dom"/>
</dbReference>
<sequence length="486" mass="51497">MMADLHHRMTVAAAVLSTAVATLLAGADHHRPARAATLAVEAGDDVQAAIDRAGLGDTVLLRRGAHRGPVQIAVPLTLRGEPGVVLEGSGEGNTVTVTAADVVVTGLTLRGSGSSLERMDSAVFLARTALRARVAENRIEDNLFGVYVHGAAEAVVERNVIIGRRGGRTSEAGNGVSVWNAPGARIVGNDIRHGRDGVFVVTSRGNEFSDNVFRDLRFGVHYMYADDSTVARNVSIGNHVGYAVMFSKRLTITDNRSERDRDHGLLFNYANGSTITGNVVLGGPIAAGTEIAAEDDQHSAMLARARESSGLVRRAGPEKCVFIYNANANRFNGNHFEGCEIGIHFTAGSERNEIVGNAFVRNRHQVKYVGTRALDWSKDGRGNHWSDNPGFDLDGDGIADTAYRPNDVVDKVLWTAPAAKILVASPAVQMLRWAQSQFPALYPGGVVDSRPLMKPPVEAAAGGSAATGSVATDGRAGTGPVPTRMP</sequence>
<evidence type="ECO:0000313" key="3">
    <source>
        <dbReference type="EMBL" id="VCU11469.1"/>
    </source>
</evidence>
<dbReference type="SMART" id="SM00722">
    <property type="entry name" value="CASH"/>
    <property type="match status" value="2"/>
</dbReference>
<organism evidence="3 4">
    <name type="scientific">Rhodoplanes serenus</name>
    <dbReference type="NCBI Taxonomy" id="200615"/>
    <lineage>
        <taxon>Bacteria</taxon>
        <taxon>Pseudomonadati</taxon>
        <taxon>Pseudomonadota</taxon>
        <taxon>Alphaproteobacteria</taxon>
        <taxon>Hyphomicrobiales</taxon>
        <taxon>Nitrobacteraceae</taxon>
        <taxon>Rhodoplanes</taxon>
    </lineage>
</organism>
<accession>A0A447D1T2</accession>
<dbReference type="InterPro" id="IPR011050">
    <property type="entry name" value="Pectin_lyase_fold/virulence"/>
</dbReference>
<dbReference type="InterPro" id="IPR012334">
    <property type="entry name" value="Pectin_lyas_fold"/>
</dbReference>
<gene>
    <name evidence="3" type="ORF">RHODGE_RHODGE_04682</name>
</gene>
<name>A0A447D1T2_9BRAD</name>
<evidence type="ECO:0000256" key="1">
    <source>
        <dbReference type="SAM" id="MobiDB-lite"/>
    </source>
</evidence>
<feature type="compositionally biased region" description="Low complexity" evidence="1">
    <location>
        <begin position="459"/>
        <end position="472"/>
    </location>
</feature>
<dbReference type="AlphaFoldDB" id="A0A447D1T2"/>
<dbReference type="NCBIfam" id="TIGR04247">
    <property type="entry name" value="NosD_copper_fam"/>
    <property type="match status" value="1"/>
</dbReference>
<keyword evidence="4" id="KW-1185">Reference proteome</keyword>
<comment type="caution">
    <text evidence="3">The sequence shown here is derived from an EMBL/GenBank/DDBJ whole genome shotgun (WGS) entry which is preliminary data.</text>
</comment>
<evidence type="ECO:0000313" key="4">
    <source>
        <dbReference type="Proteomes" id="UP000289200"/>
    </source>
</evidence>
<dbReference type="Proteomes" id="UP000289200">
    <property type="component" value="Unassembled WGS sequence"/>
</dbReference>
<proteinExistence type="predicted"/>
<dbReference type="InterPro" id="IPR006626">
    <property type="entry name" value="PbH1"/>
</dbReference>
<dbReference type="InterPro" id="IPR006633">
    <property type="entry name" value="Carb-bd_sugar_hydrolysis-dom"/>
</dbReference>
<dbReference type="SUPFAM" id="SSF51126">
    <property type="entry name" value="Pectin lyase-like"/>
    <property type="match status" value="1"/>
</dbReference>
<feature type="domain" description="Carbohydrate-binding/sugar hydrolysis" evidence="2">
    <location>
        <begin position="53"/>
        <end position="201"/>
    </location>
</feature>
<feature type="region of interest" description="Disordered" evidence="1">
    <location>
        <begin position="458"/>
        <end position="486"/>
    </location>
</feature>
<dbReference type="InterPro" id="IPR026464">
    <property type="entry name" value="NosD_copper_fam"/>
</dbReference>
<feature type="domain" description="Carbohydrate-binding/sugar hydrolysis" evidence="2">
    <location>
        <begin position="207"/>
        <end position="401"/>
    </location>
</feature>
<reference evidence="4" key="1">
    <citation type="submission" date="2018-10" db="EMBL/GenBank/DDBJ databases">
        <authorList>
            <person name="Peiro R."/>
            <person name="Begona"/>
            <person name="Cbmso G."/>
            <person name="Lopez M."/>
            <person name="Gonzalez S."/>
            <person name="Sacristan E."/>
            <person name="Castillo E."/>
        </authorList>
    </citation>
    <scope>NUCLEOTIDE SEQUENCE [LARGE SCALE GENOMIC DNA]</scope>
</reference>
<dbReference type="Pfam" id="PF05048">
    <property type="entry name" value="NosD"/>
    <property type="match status" value="1"/>
</dbReference>
<dbReference type="SMART" id="SM00710">
    <property type="entry name" value="PbH1"/>
    <property type="match status" value="10"/>
</dbReference>